<protein>
    <submittedName>
        <fullName evidence="1">Uncharacterized protein</fullName>
    </submittedName>
</protein>
<evidence type="ECO:0000313" key="1">
    <source>
        <dbReference type="EMBL" id="VAX35552.1"/>
    </source>
</evidence>
<gene>
    <name evidence="1" type="ORF">MNBD_UNCLBAC01-642</name>
</gene>
<proteinExistence type="predicted"/>
<dbReference type="AlphaFoldDB" id="A0A3B1D486"/>
<sequence length="60" mass="6754">MGDVVSLGRSHVGIFLGHDIYISATAFTHPKKDNYFGQKHLIIKELASLMLVFRRPVSIK</sequence>
<reference evidence="1" key="1">
    <citation type="submission" date="2018-06" db="EMBL/GenBank/DDBJ databases">
        <authorList>
            <person name="Zhirakovskaya E."/>
        </authorList>
    </citation>
    <scope>NUCLEOTIDE SEQUENCE</scope>
</reference>
<organism evidence="1">
    <name type="scientific">hydrothermal vent metagenome</name>
    <dbReference type="NCBI Taxonomy" id="652676"/>
    <lineage>
        <taxon>unclassified sequences</taxon>
        <taxon>metagenomes</taxon>
        <taxon>ecological metagenomes</taxon>
    </lineage>
</organism>
<name>A0A3B1D486_9ZZZZ</name>
<dbReference type="EMBL" id="UOGJ01000065">
    <property type="protein sequence ID" value="VAX35552.1"/>
    <property type="molecule type" value="Genomic_DNA"/>
</dbReference>
<accession>A0A3B1D486</accession>